<reference evidence="1 2" key="1">
    <citation type="submission" date="2016-05" db="EMBL/GenBank/DDBJ databases">
        <title>Draft genome sequence of a porcine commensal Rothia nasimurium.</title>
        <authorList>
            <person name="Gaiser R.A."/>
            <person name="Van Baarlen P."/>
            <person name="Wells J.M."/>
        </authorList>
    </citation>
    <scope>NUCLEOTIDE SEQUENCE [LARGE SCALE GENOMIC DNA]</scope>
    <source>
        <strain evidence="1 2">PT-32</strain>
    </source>
</reference>
<sequence>MYLASNKQREATLNGSQLIHVVAFTLNPGVSSKDSRAQAAAMITSGHPTVIPEIATWIVADLLLDSSKQL</sequence>
<protein>
    <submittedName>
        <fullName evidence="1">Uncharacterized protein</fullName>
    </submittedName>
</protein>
<name>A0A1Y1RP99_9MICC</name>
<evidence type="ECO:0000313" key="2">
    <source>
        <dbReference type="Proteomes" id="UP000192359"/>
    </source>
</evidence>
<proteinExistence type="predicted"/>
<accession>A0A1Y1RP99</accession>
<organism evidence="1 2">
    <name type="scientific">Rothia nasimurium</name>
    <dbReference type="NCBI Taxonomy" id="85336"/>
    <lineage>
        <taxon>Bacteria</taxon>
        <taxon>Bacillati</taxon>
        <taxon>Actinomycetota</taxon>
        <taxon>Actinomycetes</taxon>
        <taxon>Micrococcales</taxon>
        <taxon>Micrococcaceae</taxon>
        <taxon>Rothia</taxon>
    </lineage>
</organism>
<dbReference type="AlphaFoldDB" id="A0A1Y1RP99"/>
<comment type="caution">
    <text evidence="1">The sequence shown here is derived from an EMBL/GenBank/DDBJ whole genome shotgun (WGS) entry which is preliminary data.</text>
</comment>
<keyword evidence="2" id="KW-1185">Reference proteome</keyword>
<evidence type="ECO:0000313" key="1">
    <source>
        <dbReference type="EMBL" id="ORC17376.1"/>
    </source>
</evidence>
<dbReference type="EMBL" id="LXWF01000033">
    <property type="protein sequence ID" value="ORC17376.1"/>
    <property type="molecule type" value="Genomic_DNA"/>
</dbReference>
<gene>
    <name evidence="1" type="ORF">A7979_02945</name>
</gene>
<dbReference type="Proteomes" id="UP000192359">
    <property type="component" value="Unassembled WGS sequence"/>
</dbReference>